<organism evidence="1 2">
    <name type="scientific">Drechslerella stenobrocha 248</name>
    <dbReference type="NCBI Taxonomy" id="1043628"/>
    <lineage>
        <taxon>Eukaryota</taxon>
        <taxon>Fungi</taxon>
        <taxon>Dikarya</taxon>
        <taxon>Ascomycota</taxon>
        <taxon>Pezizomycotina</taxon>
        <taxon>Orbiliomycetes</taxon>
        <taxon>Orbiliales</taxon>
        <taxon>Orbiliaceae</taxon>
        <taxon>Drechslerella</taxon>
    </lineage>
</organism>
<dbReference type="AlphaFoldDB" id="W7HLA0"/>
<name>W7HLA0_9PEZI</name>
<accession>W7HLA0</accession>
<evidence type="ECO:0000313" key="2">
    <source>
        <dbReference type="Proteomes" id="UP000024837"/>
    </source>
</evidence>
<evidence type="ECO:0000313" key="1">
    <source>
        <dbReference type="EMBL" id="EWC43839.1"/>
    </source>
</evidence>
<dbReference type="Proteomes" id="UP000024837">
    <property type="component" value="Unassembled WGS sequence"/>
</dbReference>
<dbReference type="OrthoDB" id="2364174at2759"/>
<gene>
    <name evidence="1" type="ORF">DRE_07283</name>
</gene>
<proteinExistence type="predicted"/>
<protein>
    <submittedName>
        <fullName evidence="1">Uncharacterized protein</fullName>
    </submittedName>
</protein>
<sequence>MAAKLPLTARKNIRDEYNEKIGDLKSQIKEYTGEDYEFVVVFEELYPKVKADDQYQTTSPGSIAFNAYSSLVDQLKTMTDEGEDQLVKEHFNKVVHTRKVNILIEDMESGYTLCRVKDGVLELVYKTDNFGTNTSYIASELAKALDESYLETNRSELPLTARKGFRDDYEQKKKALMGRISEELLGAFVDLVADPEAIWRLAIEEQAKLKKRDQSEIDLESINRNMGSAIYAYFDGFASTLNYVFKQDGMMVEAFMEACPKKEIHFKLVAKPDLSRSYNDGVFEDGAYVIRASPQTWYTNSSYACEDIEKLL</sequence>
<keyword evidence="2" id="KW-1185">Reference proteome</keyword>
<dbReference type="EMBL" id="KI966450">
    <property type="protein sequence ID" value="EWC43839.1"/>
    <property type="molecule type" value="Genomic_DNA"/>
</dbReference>
<reference evidence="1 2" key="1">
    <citation type="submission" date="2013-05" db="EMBL/GenBank/DDBJ databases">
        <title>Drechslerella stenobrocha genome reveals carnivorous origination and mechanical trapping mechanism of predatory fungi.</title>
        <authorList>
            <person name="Liu X."/>
            <person name="Zhang W."/>
            <person name="Liu K."/>
        </authorList>
    </citation>
    <scope>NUCLEOTIDE SEQUENCE [LARGE SCALE GENOMIC DNA]</scope>
    <source>
        <strain evidence="1 2">248</strain>
    </source>
</reference>
<dbReference type="HOGENOM" id="CLU_061413_0_0_1"/>